<gene>
    <name evidence="1" type="ORF">H4075_10520</name>
</gene>
<accession>A0A7G5XMQ1</accession>
<dbReference type="PANTHER" id="PTHR48098">
    <property type="entry name" value="ENTEROCHELIN ESTERASE-RELATED"/>
    <property type="match status" value="1"/>
</dbReference>
<dbReference type="Proteomes" id="UP000515344">
    <property type="component" value="Chromosome"/>
</dbReference>
<organism evidence="1 2">
    <name type="scientific">Lacibacter sediminis</name>
    <dbReference type="NCBI Taxonomy" id="2760713"/>
    <lineage>
        <taxon>Bacteria</taxon>
        <taxon>Pseudomonadati</taxon>
        <taxon>Bacteroidota</taxon>
        <taxon>Chitinophagia</taxon>
        <taxon>Chitinophagales</taxon>
        <taxon>Chitinophagaceae</taxon>
        <taxon>Lacibacter</taxon>
    </lineage>
</organism>
<dbReference type="Pfam" id="PF00756">
    <property type="entry name" value="Esterase"/>
    <property type="match status" value="1"/>
</dbReference>
<protein>
    <submittedName>
        <fullName evidence="1">Esterase</fullName>
    </submittedName>
</protein>
<reference evidence="2" key="1">
    <citation type="submission" date="2020-08" db="EMBL/GenBank/DDBJ databases">
        <title>Lacibacter sp. S13-6-6 genome sequencing.</title>
        <authorList>
            <person name="Jin L."/>
        </authorList>
    </citation>
    <scope>NUCLEOTIDE SEQUENCE [LARGE SCALE GENOMIC DNA]</scope>
    <source>
        <strain evidence="2">S13-6-6</strain>
    </source>
</reference>
<dbReference type="SUPFAM" id="SSF53474">
    <property type="entry name" value="alpha/beta-Hydrolases"/>
    <property type="match status" value="1"/>
</dbReference>
<proteinExistence type="predicted"/>
<dbReference type="AlphaFoldDB" id="A0A7G5XMQ1"/>
<dbReference type="InterPro" id="IPR029058">
    <property type="entry name" value="AB_hydrolase_fold"/>
</dbReference>
<name>A0A7G5XMQ1_9BACT</name>
<dbReference type="InterPro" id="IPR000801">
    <property type="entry name" value="Esterase-like"/>
</dbReference>
<evidence type="ECO:0000313" key="2">
    <source>
        <dbReference type="Proteomes" id="UP000515344"/>
    </source>
</evidence>
<dbReference type="Gene3D" id="3.40.50.1820">
    <property type="entry name" value="alpha/beta hydrolase"/>
    <property type="match status" value="1"/>
</dbReference>
<dbReference type="PANTHER" id="PTHR48098:SF6">
    <property type="entry name" value="FERRI-BACILLIBACTIN ESTERASE BESA"/>
    <property type="match status" value="1"/>
</dbReference>
<evidence type="ECO:0000313" key="1">
    <source>
        <dbReference type="EMBL" id="QNA46754.1"/>
    </source>
</evidence>
<dbReference type="EMBL" id="CP060007">
    <property type="protein sequence ID" value="QNA46754.1"/>
    <property type="molecule type" value="Genomic_DNA"/>
</dbReference>
<dbReference type="InterPro" id="IPR050583">
    <property type="entry name" value="Mycobacterial_A85_antigen"/>
</dbReference>
<dbReference type="KEGG" id="lacs:H4075_10520"/>
<keyword evidence="2" id="KW-1185">Reference proteome</keyword>
<sequence length="260" mass="29825">MVFESVLLKSELLERDVKVDMYLPTSVHDPANMSLLLINDGQDLPKMPFIEILEELYEQQKITPLFCVGIHCGADRKMEYGIASQADYLGRGAKAGAYTNFIFDELLPFLRSQYNVPHFKEKSFAGFSLGGLMAMDIVWNHPHEFSKVGVFSGSFWWRQKAYEDGYTDEADRIMHNQVRDGVAAPWLKFFFQTGLLDEKLDRNNNGIIDSIDDATDLIAELKKKGYSDEAIRYLEMEDGKHDVPTWAKAFPEFLEWGWGK</sequence>